<evidence type="ECO:0000313" key="1">
    <source>
        <dbReference type="EMBL" id="GFR76515.1"/>
    </source>
</evidence>
<dbReference type="AlphaFoldDB" id="A0AAV4FUQ1"/>
<proteinExistence type="predicted"/>
<evidence type="ECO:0000313" key="2">
    <source>
        <dbReference type="Proteomes" id="UP000762676"/>
    </source>
</evidence>
<protein>
    <submittedName>
        <fullName evidence="1">Serine/Arginine-related protein 53-like</fullName>
    </submittedName>
</protein>
<reference evidence="1 2" key="1">
    <citation type="journal article" date="2021" name="Elife">
        <title>Chloroplast acquisition without the gene transfer in kleptoplastic sea slugs, Plakobranchus ocellatus.</title>
        <authorList>
            <person name="Maeda T."/>
            <person name="Takahashi S."/>
            <person name="Yoshida T."/>
            <person name="Shimamura S."/>
            <person name="Takaki Y."/>
            <person name="Nagai Y."/>
            <person name="Toyoda A."/>
            <person name="Suzuki Y."/>
            <person name="Arimoto A."/>
            <person name="Ishii H."/>
            <person name="Satoh N."/>
            <person name="Nishiyama T."/>
            <person name="Hasebe M."/>
            <person name="Maruyama T."/>
            <person name="Minagawa J."/>
            <person name="Obokata J."/>
            <person name="Shigenobu S."/>
        </authorList>
    </citation>
    <scope>NUCLEOTIDE SEQUENCE [LARGE SCALE GENOMIC DNA]</scope>
</reference>
<organism evidence="1 2">
    <name type="scientific">Elysia marginata</name>
    <dbReference type="NCBI Taxonomy" id="1093978"/>
    <lineage>
        <taxon>Eukaryota</taxon>
        <taxon>Metazoa</taxon>
        <taxon>Spiralia</taxon>
        <taxon>Lophotrochozoa</taxon>
        <taxon>Mollusca</taxon>
        <taxon>Gastropoda</taxon>
        <taxon>Heterobranchia</taxon>
        <taxon>Euthyneura</taxon>
        <taxon>Panpulmonata</taxon>
        <taxon>Sacoglossa</taxon>
        <taxon>Placobranchoidea</taxon>
        <taxon>Plakobranchidae</taxon>
        <taxon>Elysia</taxon>
    </lineage>
</organism>
<comment type="caution">
    <text evidence="1">The sequence shown here is derived from an EMBL/GenBank/DDBJ whole genome shotgun (WGS) entry which is preliminary data.</text>
</comment>
<keyword evidence="2" id="KW-1185">Reference proteome</keyword>
<dbReference type="EMBL" id="BMAT01011642">
    <property type="protein sequence ID" value="GFR76515.1"/>
    <property type="molecule type" value="Genomic_DNA"/>
</dbReference>
<name>A0AAV4FUQ1_9GAST</name>
<accession>A0AAV4FUQ1</accession>
<gene>
    <name evidence="1" type="ORF">ElyMa_005802400</name>
</gene>
<sequence length="172" mass="18945">MRLALKAAAAADQKLRQLPLAEADSGEGMSMPAAQDRGQPRFSSYEESQNFADSVAAIDSGNFKQAMFKSSRAGKPQETMTFDLGPSHDDAIFGSLAVTGFTIKPDPDTKPLDLNPETIMHPSVSVTLYLLSVFNLETIMHPSLFCDPEDKLDQWIERLTQLRKRKLEGDAL</sequence>
<dbReference type="Proteomes" id="UP000762676">
    <property type="component" value="Unassembled WGS sequence"/>
</dbReference>